<feature type="region of interest" description="Disordered" evidence="1">
    <location>
        <begin position="46"/>
        <end position="110"/>
    </location>
</feature>
<sequence>MQSPPGRRALSGLASKLHPQLPLSNRQSQHLLTLLTTSFRDHLDREHPVAAPDPSTTKLALPPPPSPSPHSTPARAESSHSSASSHLESILTNPLFATRPRRRGSNPSDIREALQDPLSWFNAEIAAGTANIHTAISTLEMLWRAAAQIQPGTPQRLHSDTKPGTRMAEWLRYSGQDTSTEFVERFQLISKLVPLLLEEGKPAPIWRWFKHSPESRMKETGLDAARVLAFRVQVLKLMVTSKLASEPTMDQALAIFIRAFKYLDTPEYGLTSKVLQPTGAILVRHILANPATHVAPELYHFFLHSSSVWAGSWSAAIQSILWLHHPSKATAGPGLSYLRDPKGAALHLRGASPTRRKLLVQLCLGVAQRLVQEHSLAEAQIAIAFARDNFPDLVLSKVATTDHHSESHAARVREQGNLHLLDQLLPG</sequence>
<dbReference type="OrthoDB" id="5424391at2759"/>
<organism evidence="2 3">
    <name type="scientific">Melanomma pulvis-pyrius CBS 109.77</name>
    <dbReference type="NCBI Taxonomy" id="1314802"/>
    <lineage>
        <taxon>Eukaryota</taxon>
        <taxon>Fungi</taxon>
        <taxon>Dikarya</taxon>
        <taxon>Ascomycota</taxon>
        <taxon>Pezizomycotina</taxon>
        <taxon>Dothideomycetes</taxon>
        <taxon>Pleosporomycetidae</taxon>
        <taxon>Pleosporales</taxon>
        <taxon>Melanommataceae</taxon>
        <taxon>Melanomma</taxon>
    </lineage>
</organism>
<gene>
    <name evidence="2" type="ORF">K505DRAFT_330922</name>
</gene>
<name>A0A6A6WNQ3_9PLEO</name>
<dbReference type="Proteomes" id="UP000799757">
    <property type="component" value="Unassembled WGS sequence"/>
</dbReference>
<keyword evidence="3" id="KW-1185">Reference proteome</keyword>
<feature type="compositionally biased region" description="Low complexity" evidence="1">
    <location>
        <begin position="71"/>
        <end position="89"/>
    </location>
</feature>
<dbReference type="AlphaFoldDB" id="A0A6A6WNQ3"/>
<protein>
    <submittedName>
        <fullName evidence="2">Uncharacterized protein</fullName>
    </submittedName>
</protein>
<reference evidence="2" key="1">
    <citation type="journal article" date="2020" name="Stud. Mycol.">
        <title>101 Dothideomycetes genomes: a test case for predicting lifestyles and emergence of pathogens.</title>
        <authorList>
            <person name="Haridas S."/>
            <person name="Albert R."/>
            <person name="Binder M."/>
            <person name="Bloem J."/>
            <person name="Labutti K."/>
            <person name="Salamov A."/>
            <person name="Andreopoulos B."/>
            <person name="Baker S."/>
            <person name="Barry K."/>
            <person name="Bills G."/>
            <person name="Bluhm B."/>
            <person name="Cannon C."/>
            <person name="Castanera R."/>
            <person name="Culley D."/>
            <person name="Daum C."/>
            <person name="Ezra D."/>
            <person name="Gonzalez J."/>
            <person name="Henrissat B."/>
            <person name="Kuo A."/>
            <person name="Liang C."/>
            <person name="Lipzen A."/>
            <person name="Lutzoni F."/>
            <person name="Magnuson J."/>
            <person name="Mondo S."/>
            <person name="Nolan M."/>
            <person name="Ohm R."/>
            <person name="Pangilinan J."/>
            <person name="Park H.-J."/>
            <person name="Ramirez L."/>
            <person name="Alfaro M."/>
            <person name="Sun H."/>
            <person name="Tritt A."/>
            <person name="Yoshinaga Y."/>
            <person name="Zwiers L.-H."/>
            <person name="Turgeon B."/>
            <person name="Goodwin S."/>
            <person name="Spatafora J."/>
            <person name="Crous P."/>
            <person name="Grigoriev I."/>
        </authorList>
    </citation>
    <scope>NUCLEOTIDE SEQUENCE</scope>
    <source>
        <strain evidence="2">CBS 109.77</strain>
    </source>
</reference>
<evidence type="ECO:0000313" key="2">
    <source>
        <dbReference type="EMBL" id="KAF2785578.1"/>
    </source>
</evidence>
<feature type="region of interest" description="Disordered" evidence="1">
    <location>
        <begin position="1"/>
        <end position="25"/>
    </location>
</feature>
<dbReference type="EMBL" id="MU002838">
    <property type="protein sequence ID" value="KAF2785578.1"/>
    <property type="molecule type" value="Genomic_DNA"/>
</dbReference>
<accession>A0A6A6WNQ3</accession>
<proteinExistence type="predicted"/>
<evidence type="ECO:0000256" key="1">
    <source>
        <dbReference type="SAM" id="MobiDB-lite"/>
    </source>
</evidence>
<feature type="compositionally biased region" description="Pro residues" evidence="1">
    <location>
        <begin position="61"/>
        <end position="70"/>
    </location>
</feature>
<evidence type="ECO:0000313" key="3">
    <source>
        <dbReference type="Proteomes" id="UP000799757"/>
    </source>
</evidence>